<dbReference type="EMBL" id="CP035758">
    <property type="protein sequence ID" value="QBD75531.1"/>
    <property type="molecule type" value="Genomic_DNA"/>
</dbReference>
<dbReference type="Proteomes" id="UP000290365">
    <property type="component" value="Chromosome"/>
</dbReference>
<dbReference type="InterPro" id="IPR029063">
    <property type="entry name" value="SAM-dependent_MTases_sf"/>
</dbReference>
<dbReference type="Gene3D" id="3.40.50.150">
    <property type="entry name" value="Vaccinia Virus protein VP39"/>
    <property type="match status" value="1"/>
</dbReference>
<dbReference type="PANTHER" id="PTHR43591">
    <property type="entry name" value="METHYLTRANSFERASE"/>
    <property type="match status" value="1"/>
</dbReference>
<accession>A0A4V0YYA4</accession>
<keyword evidence="2" id="KW-0808">Transferase</keyword>
<keyword evidence="3" id="KW-1185">Reference proteome</keyword>
<dbReference type="OrthoDB" id="162577at2"/>
<protein>
    <submittedName>
        <fullName evidence="2">Class I SAM-dependent methyltransferase</fullName>
    </submittedName>
</protein>
<sequence>MLDRILELGYNMGRSAYRTICGITIVFIKEENKEQDAMALSAGSSEQPSTYFVQDRTSERELDRLRLQDHLATIGMGGTLPEQSNPAHFRSILDVGCGTGGWLIEVAQSYPGIARLVGVDISQRMVAYAREQASELHLSERVEFQVMDALRMLEFPNTSFDLLNLRLGSSYLRTWEWPKLLSEFRRVLRVGGVARITECDTIVESTGQAHLKLAQLLQQALHQAGHLFTPTHDGVSSQLARLLTQYGFKDVQTRRHSLHFRNDDSSGLDGGEDAKYLFRTVAPFIRKWVGVVEDYEQLYQQMLVEIQQPEFAATWNLVTAWGTKI</sequence>
<dbReference type="Pfam" id="PF13649">
    <property type="entry name" value="Methyltransf_25"/>
    <property type="match status" value="1"/>
</dbReference>
<dbReference type="SUPFAM" id="SSF53335">
    <property type="entry name" value="S-adenosyl-L-methionine-dependent methyltransferases"/>
    <property type="match status" value="1"/>
</dbReference>
<gene>
    <name evidence="2" type="ORF">EPA93_05740</name>
</gene>
<organism evidence="2 3">
    <name type="scientific">Ktedonosporobacter rubrisoli</name>
    <dbReference type="NCBI Taxonomy" id="2509675"/>
    <lineage>
        <taxon>Bacteria</taxon>
        <taxon>Bacillati</taxon>
        <taxon>Chloroflexota</taxon>
        <taxon>Ktedonobacteria</taxon>
        <taxon>Ktedonobacterales</taxon>
        <taxon>Ktedonosporobacteraceae</taxon>
        <taxon>Ktedonosporobacter</taxon>
    </lineage>
</organism>
<proteinExistence type="predicted"/>
<dbReference type="InterPro" id="IPR041698">
    <property type="entry name" value="Methyltransf_25"/>
</dbReference>
<dbReference type="GO" id="GO:0008168">
    <property type="term" value="F:methyltransferase activity"/>
    <property type="evidence" value="ECO:0007669"/>
    <property type="project" value="UniProtKB-KW"/>
</dbReference>
<dbReference type="AlphaFoldDB" id="A0A4V0YYA4"/>
<keyword evidence="2" id="KW-0489">Methyltransferase</keyword>
<reference evidence="2 3" key="1">
    <citation type="submission" date="2019-01" db="EMBL/GenBank/DDBJ databases">
        <title>Ktedonosporobacter rubrisoli SCAWS-G2.</title>
        <authorList>
            <person name="Huang Y."/>
            <person name="Yan B."/>
        </authorList>
    </citation>
    <scope>NUCLEOTIDE SEQUENCE [LARGE SCALE GENOMIC DNA]</scope>
    <source>
        <strain evidence="2 3">SCAWS-G2</strain>
    </source>
</reference>
<evidence type="ECO:0000259" key="1">
    <source>
        <dbReference type="Pfam" id="PF13649"/>
    </source>
</evidence>
<evidence type="ECO:0000313" key="3">
    <source>
        <dbReference type="Proteomes" id="UP000290365"/>
    </source>
</evidence>
<name>A0A4V0YYA4_KTERU</name>
<evidence type="ECO:0000313" key="2">
    <source>
        <dbReference type="EMBL" id="QBD75531.1"/>
    </source>
</evidence>
<dbReference type="PANTHER" id="PTHR43591:SF24">
    <property type="entry name" value="2-METHOXY-6-POLYPRENYL-1,4-BENZOQUINOL METHYLASE, MITOCHONDRIAL"/>
    <property type="match status" value="1"/>
</dbReference>
<feature type="domain" description="Methyltransferase" evidence="1">
    <location>
        <begin position="92"/>
        <end position="192"/>
    </location>
</feature>
<dbReference type="CDD" id="cd02440">
    <property type="entry name" value="AdoMet_MTases"/>
    <property type="match status" value="1"/>
</dbReference>
<dbReference type="KEGG" id="kbs:EPA93_05740"/>
<dbReference type="GO" id="GO:0032259">
    <property type="term" value="P:methylation"/>
    <property type="evidence" value="ECO:0007669"/>
    <property type="project" value="UniProtKB-KW"/>
</dbReference>